<dbReference type="AlphaFoldDB" id="A0A516TLE4"/>
<dbReference type="KEGG" id="mkc:kam1_818"/>
<evidence type="ECO:0000256" key="1">
    <source>
        <dbReference type="SAM" id="Phobius"/>
    </source>
</evidence>
<name>A0A516TLE4_9BACT</name>
<keyword evidence="1" id="KW-0812">Transmembrane</keyword>
<dbReference type="SUPFAM" id="SSF111369">
    <property type="entry name" value="HlyD-like secretion proteins"/>
    <property type="match status" value="1"/>
</dbReference>
<dbReference type="Gene3D" id="2.40.30.170">
    <property type="match status" value="1"/>
</dbReference>
<dbReference type="STRING" id="1202785.A946_08665"/>
<organism evidence="4 5">
    <name type="scientific">Methylacidiphilum kamchatkense Kam1</name>
    <dbReference type="NCBI Taxonomy" id="1202785"/>
    <lineage>
        <taxon>Bacteria</taxon>
        <taxon>Pseudomonadati</taxon>
        <taxon>Verrucomicrobiota</taxon>
        <taxon>Methylacidiphilae</taxon>
        <taxon>Methylacidiphilales</taxon>
        <taxon>Methylacidiphilaceae</taxon>
        <taxon>Methylacidiphilum (ex Ratnadevi et al. 2023)</taxon>
    </lineage>
</organism>
<dbReference type="Proteomes" id="UP000315925">
    <property type="component" value="Chromosome"/>
</dbReference>
<dbReference type="InterPro" id="IPR050739">
    <property type="entry name" value="MFP"/>
</dbReference>
<evidence type="ECO:0000313" key="4">
    <source>
        <dbReference type="EMBL" id="QDQ42062.1"/>
    </source>
</evidence>
<evidence type="ECO:0000259" key="2">
    <source>
        <dbReference type="Pfam" id="PF25917"/>
    </source>
</evidence>
<protein>
    <submittedName>
        <fullName evidence="4">Membrane fusion protein (Multidrug efflux system)</fullName>
    </submittedName>
</protein>
<dbReference type="PANTHER" id="PTHR30386">
    <property type="entry name" value="MEMBRANE FUSION SUBUNIT OF EMRAB-TOLC MULTIDRUG EFFLUX PUMP"/>
    <property type="match status" value="1"/>
</dbReference>
<proteinExistence type="predicted"/>
<keyword evidence="1" id="KW-0472">Membrane</keyword>
<feature type="domain" description="Multidrug resistance protein MdtA-like barrel-sandwich hybrid" evidence="2">
    <location>
        <begin position="48"/>
        <end position="170"/>
    </location>
</feature>
<evidence type="ECO:0000259" key="3">
    <source>
        <dbReference type="Pfam" id="PF25963"/>
    </source>
</evidence>
<dbReference type="Gene3D" id="2.40.50.100">
    <property type="match status" value="1"/>
</dbReference>
<feature type="transmembrane region" description="Helical" evidence="1">
    <location>
        <begin position="7"/>
        <end position="30"/>
    </location>
</feature>
<dbReference type="Pfam" id="PF25917">
    <property type="entry name" value="BSH_RND"/>
    <property type="match status" value="1"/>
</dbReference>
<keyword evidence="1" id="KW-1133">Transmembrane helix</keyword>
<accession>A0A516TLE4</accession>
<dbReference type="EMBL" id="CP037899">
    <property type="protein sequence ID" value="QDQ42062.1"/>
    <property type="molecule type" value="Genomic_DNA"/>
</dbReference>
<sequence length="316" mass="36176">MKLTKKMPLFIILMASILLEGILFIFWKYFLERGCYQKTRDAYVAAHVVRIATKVSGYIETLLVQDNWEVKKGELLAKIDSRDYMSRVAVADAIRKLAQTEWLRIRQLSVINALSAFNYDLALATNVITRSILRLESLSLGYTNIYSPVEGKITARGIEEGDYVSEGQYLLSIISGNHYWIIGNFKENQLENIHQGQQAKVRIDAYPKKWFRAHVDSVQRGTKGAFSPYPLEDLSLNYVKTTQRIPVKILFDENQKFDASNIGPWMTATVEVKTKDCKAVYILSGIYSFLTLVAFVILVKIFRKNIFKNSQPTTTF</sequence>
<feature type="domain" description="p-hydroxybenzoic acid efflux pump subunit AaeA-like beta-barrel" evidence="3">
    <location>
        <begin position="179"/>
        <end position="272"/>
    </location>
</feature>
<feature type="transmembrane region" description="Helical" evidence="1">
    <location>
        <begin position="279"/>
        <end position="302"/>
    </location>
</feature>
<dbReference type="Pfam" id="PF25963">
    <property type="entry name" value="Beta-barrel_AAEA"/>
    <property type="match status" value="1"/>
</dbReference>
<dbReference type="InterPro" id="IPR058634">
    <property type="entry name" value="AaeA-lik-b-barrel"/>
</dbReference>
<dbReference type="InterPro" id="IPR058625">
    <property type="entry name" value="MdtA-like_BSH"/>
</dbReference>
<evidence type="ECO:0000313" key="5">
    <source>
        <dbReference type="Proteomes" id="UP000315925"/>
    </source>
</evidence>
<dbReference type="PANTHER" id="PTHR30386:SF24">
    <property type="entry name" value="MULTIDRUG RESISTANCE EFFLUX PUMP"/>
    <property type="match status" value="1"/>
</dbReference>
<gene>
    <name evidence="4" type="ORF">kam1_818</name>
</gene>
<reference evidence="5" key="1">
    <citation type="submission" date="2019-03" db="EMBL/GenBank/DDBJ databases">
        <title>Complete genome of Methylacidiphilum kamchatkense Kam1.</title>
        <authorList>
            <person name="Kruse T."/>
            <person name="Murarilal Ratnadevi C."/>
            <person name="Erikstad H.-A."/>
            <person name="Birkeland N.-K."/>
        </authorList>
    </citation>
    <scope>NUCLEOTIDE SEQUENCE [LARGE SCALE GENOMIC DNA]</scope>
    <source>
        <strain evidence="5">kam1</strain>
    </source>
</reference>